<keyword evidence="3 5" id="KW-0067">ATP-binding</keyword>
<reference evidence="7 8" key="1">
    <citation type="submission" date="2024-06" db="EMBL/GenBank/DDBJ databases">
        <authorList>
            <person name="Kaempfer P."/>
            <person name="Viver T."/>
        </authorList>
    </citation>
    <scope>NUCLEOTIDE SEQUENCE [LARGE SCALE GENOMIC DNA]</scope>
    <source>
        <strain evidence="7 8">ST-119</strain>
    </source>
</reference>
<keyword evidence="4 5" id="KW-0173">Coenzyme A biosynthesis</keyword>
<sequence length="194" mass="21956">MTKIVGLTGGIGSGKSTIAKFFEALDVPVYYADEEAKKILNLPETVTKLVDLFGEAIIARGGLPDRAKIAEVVFNDKVKLEMLNKIIHPGVAQHFDDWVKQQTKHPYVIKEAAILFESGSYKNCDFVITVTAPIETRIERVITRDNVSRQQVLQRMENQWHDDKKISLSDFIITNISLEDSKKQVVRINDKIIM</sequence>
<dbReference type="NCBIfam" id="TIGR00152">
    <property type="entry name" value="dephospho-CoA kinase"/>
    <property type="match status" value="1"/>
</dbReference>
<dbReference type="GO" id="GO:0004140">
    <property type="term" value="F:dephospho-CoA kinase activity"/>
    <property type="evidence" value="ECO:0007669"/>
    <property type="project" value="UniProtKB-EC"/>
</dbReference>
<evidence type="ECO:0000256" key="3">
    <source>
        <dbReference type="ARBA" id="ARBA00022840"/>
    </source>
</evidence>
<dbReference type="InterPro" id="IPR001977">
    <property type="entry name" value="Depp_CoAkinase"/>
</dbReference>
<comment type="similarity">
    <text evidence="1 5">Belongs to the CoaE family.</text>
</comment>
<keyword evidence="8" id="KW-1185">Reference proteome</keyword>
<dbReference type="PROSITE" id="PS51219">
    <property type="entry name" value="DPCK"/>
    <property type="match status" value="1"/>
</dbReference>
<evidence type="ECO:0000256" key="2">
    <source>
        <dbReference type="ARBA" id="ARBA00022741"/>
    </source>
</evidence>
<dbReference type="Pfam" id="PF01121">
    <property type="entry name" value="CoaE"/>
    <property type="match status" value="1"/>
</dbReference>
<keyword evidence="2 5" id="KW-0547">Nucleotide-binding</keyword>
<comment type="caution">
    <text evidence="7">The sequence shown here is derived from an EMBL/GenBank/DDBJ whole genome shotgun (WGS) entry which is preliminary data.</text>
</comment>
<keyword evidence="5 7" id="KW-0808">Transferase</keyword>
<feature type="binding site" evidence="5">
    <location>
        <begin position="12"/>
        <end position="17"/>
    </location>
    <ligand>
        <name>ATP</name>
        <dbReference type="ChEBI" id="CHEBI:30616"/>
    </ligand>
</feature>
<dbReference type="PANTHER" id="PTHR10695">
    <property type="entry name" value="DEPHOSPHO-COA KINASE-RELATED"/>
    <property type="match status" value="1"/>
</dbReference>
<dbReference type="Proteomes" id="UP001629156">
    <property type="component" value="Unassembled WGS sequence"/>
</dbReference>
<evidence type="ECO:0000313" key="7">
    <source>
        <dbReference type="EMBL" id="MFL9843915.1"/>
    </source>
</evidence>
<evidence type="ECO:0000256" key="5">
    <source>
        <dbReference type="HAMAP-Rule" id="MF_00376"/>
    </source>
</evidence>
<dbReference type="PANTHER" id="PTHR10695:SF46">
    <property type="entry name" value="BIFUNCTIONAL COENZYME A SYNTHASE-RELATED"/>
    <property type="match status" value="1"/>
</dbReference>
<evidence type="ECO:0000256" key="1">
    <source>
        <dbReference type="ARBA" id="ARBA00009018"/>
    </source>
</evidence>
<dbReference type="HAMAP" id="MF_00376">
    <property type="entry name" value="Dephospho_CoA_kinase"/>
    <property type="match status" value="1"/>
</dbReference>
<dbReference type="RefSeq" id="WP_408084167.1">
    <property type="nucleotide sequence ID" value="NZ_JBELPZ010000004.1"/>
</dbReference>
<accession>A0ABW8YXN4</accession>
<organism evidence="7 8">
    <name type="scientific">Flavobacterium rhizosphaerae</name>
    <dbReference type="NCBI Taxonomy" id="3163298"/>
    <lineage>
        <taxon>Bacteria</taxon>
        <taxon>Pseudomonadati</taxon>
        <taxon>Bacteroidota</taxon>
        <taxon>Flavobacteriia</taxon>
        <taxon>Flavobacteriales</taxon>
        <taxon>Flavobacteriaceae</taxon>
        <taxon>Flavobacterium</taxon>
    </lineage>
</organism>
<name>A0ABW8YXN4_9FLAO</name>
<evidence type="ECO:0000256" key="4">
    <source>
        <dbReference type="ARBA" id="ARBA00022993"/>
    </source>
</evidence>
<keyword evidence="5" id="KW-0963">Cytoplasm</keyword>
<dbReference type="CDD" id="cd02022">
    <property type="entry name" value="DPCK"/>
    <property type="match status" value="1"/>
</dbReference>
<gene>
    <name evidence="5 7" type="primary">coaE</name>
    <name evidence="7" type="ORF">ABS766_05730</name>
</gene>
<keyword evidence="5 7" id="KW-0418">Kinase</keyword>
<comment type="catalytic activity">
    <reaction evidence="5">
        <text>3'-dephospho-CoA + ATP = ADP + CoA + H(+)</text>
        <dbReference type="Rhea" id="RHEA:18245"/>
        <dbReference type="ChEBI" id="CHEBI:15378"/>
        <dbReference type="ChEBI" id="CHEBI:30616"/>
        <dbReference type="ChEBI" id="CHEBI:57287"/>
        <dbReference type="ChEBI" id="CHEBI:57328"/>
        <dbReference type="ChEBI" id="CHEBI:456216"/>
        <dbReference type="EC" id="2.7.1.24"/>
    </reaction>
</comment>
<dbReference type="EMBL" id="JBELPZ010000004">
    <property type="protein sequence ID" value="MFL9843915.1"/>
    <property type="molecule type" value="Genomic_DNA"/>
</dbReference>
<proteinExistence type="inferred from homology"/>
<dbReference type="SUPFAM" id="SSF52540">
    <property type="entry name" value="P-loop containing nucleoside triphosphate hydrolases"/>
    <property type="match status" value="1"/>
</dbReference>
<comment type="subcellular location">
    <subcellularLocation>
        <location evidence="5">Cytoplasm</location>
    </subcellularLocation>
</comment>
<evidence type="ECO:0000313" key="8">
    <source>
        <dbReference type="Proteomes" id="UP001629156"/>
    </source>
</evidence>
<dbReference type="EC" id="2.7.1.24" evidence="5 6"/>
<dbReference type="InterPro" id="IPR027417">
    <property type="entry name" value="P-loop_NTPase"/>
</dbReference>
<protein>
    <recommendedName>
        <fullName evidence="5 6">Dephospho-CoA kinase</fullName>
        <ecNumber evidence="5 6">2.7.1.24</ecNumber>
    </recommendedName>
    <alternativeName>
        <fullName evidence="5">Dephosphocoenzyme A kinase</fullName>
    </alternativeName>
</protein>
<comment type="pathway">
    <text evidence="5">Cofactor biosynthesis; coenzyme A biosynthesis; CoA from (R)-pantothenate: step 5/5.</text>
</comment>
<dbReference type="Gene3D" id="3.40.50.300">
    <property type="entry name" value="P-loop containing nucleotide triphosphate hydrolases"/>
    <property type="match status" value="1"/>
</dbReference>
<evidence type="ECO:0000256" key="6">
    <source>
        <dbReference type="NCBIfam" id="TIGR00152"/>
    </source>
</evidence>
<comment type="function">
    <text evidence="5">Catalyzes the phosphorylation of the 3'-hydroxyl group of dephosphocoenzyme A to form coenzyme A.</text>
</comment>